<name>A0A3S1B903_ELYCH</name>
<dbReference type="Pfam" id="PF00653">
    <property type="entry name" value="BIR"/>
    <property type="match status" value="1"/>
</dbReference>
<protein>
    <submittedName>
        <fullName evidence="1">Uncharacterized protein</fullName>
    </submittedName>
</protein>
<dbReference type="CDD" id="cd00022">
    <property type="entry name" value="BIR"/>
    <property type="match status" value="1"/>
</dbReference>
<accession>A0A3S1B903</accession>
<dbReference type="SMART" id="SM00238">
    <property type="entry name" value="BIR"/>
    <property type="match status" value="1"/>
</dbReference>
<evidence type="ECO:0000313" key="1">
    <source>
        <dbReference type="EMBL" id="RUS82669.1"/>
    </source>
</evidence>
<sequence>MYKIKPCTQAIHRHKTTSPAAAAAMSRSDPLTPPHAWLRTVRPKRPEYSDYDTRLATFSTWPLNTGHSPERLARAGFFYTGDADCTRCFCCGGAVRHWLPADDEWLEHARHFPRCDFLMERLGQEVVDVVVALNGTCDQVRAERNRVKDALQIALAVNVMNGNPYPQITVDMVRNVLWQRYGLMADLAREPKDQGPKSKL</sequence>
<dbReference type="PROSITE" id="PS50143">
    <property type="entry name" value="BIR_REPEAT_2"/>
    <property type="match status" value="1"/>
</dbReference>
<reference evidence="1 2" key="1">
    <citation type="submission" date="2019-01" db="EMBL/GenBank/DDBJ databases">
        <title>A draft genome assembly of the solar-powered sea slug Elysia chlorotica.</title>
        <authorList>
            <person name="Cai H."/>
            <person name="Li Q."/>
            <person name="Fang X."/>
            <person name="Li J."/>
            <person name="Curtis N.E."/>
            <person name="Altenburger A."/>
            <person name="Shibata T."/>
            <person name="Feng M."/>
            <person name="Maeda T."/>
            <person name="Schwartz J.A."/>
            <person name="Shigenobu S."/>
            <person name="Lundholm N."/>
            <person name="Nishiyama T."/>
            <person name="Yang H."/>
            <person name="Hasebe M."/>
            <person name="Li S."/>
            <person name="Pierce S.K."/>
            <person name="Wang J."/>
        </authorList>
    </citation>
    <scope>NUCLEOTIDE SEQUENCE [LARGE SCALE GENOMIC DNA]</scope>
    <source>
        <strain evidence="1">EC2010</strain>
        <tissue evidence="1">Whole organism of an adult</tissue>
    </source>
</reference>
<dbReference type="Gene3D" id="1.10.1170.10">
    <property type="entry name" value="Inhibitor Of Apoptosis Protein (2mihbC-IAP-1), Chain A"/>
    <property type="match status" value="1"/>
</dbReference>
<dbReference type="GO" id="GO:0051726">
    <property type="term" value="P:regulation of cell cycle"/>
    <property type="evidence" value="ECO:0007669"/>
    <property type="project" value="TreeGrafter"/>
</dbReference>
<organism evidence="1 2">
    <name type="scientific">Elysia chlorotica</name>
    <name type="common">Eastern emerald elysia</name>
    <name type="synonym">Sea slug</name>
    <dbReference type="NCBI Taxonomy" id="188477"/>
    <lineage>
        <taxon>Eukaryota</taxon>
        <taxon>Metazoa</taxon>
        <taxon>Spiralia</taxon>
        <taxon>Lophotrochozoa</taxon>
        <taxon>Mollusca</taxon>
        <taxon>Gastropoda</taxon>
        <taxon>Heterobranchia</taxon>
        <taxon>Euthyneura</taxon>
        <taxon>Panpulmonata</taxon>
        <taxon>Sacoglossa</taxon>
        <taxon>Placobranchoidea</taxon>
        <taxon>Plakobranchidae</taxon>
        <taxon>Elysia</taxon>
    </lineage>
</organism>
<dbReference type="SUPFAM" id="SSF57924">
    <property type="entry name" value="Inhibitor of apoptosis (IAP) repeat"/>
    <property type="match status" value="1"/>
</dbReference>
<dbReference type="STRING" id="188477.A0A3S1B903"/>
<dbReference type="InterPro" id="IPR050784">
    <property type="entry name" value="IAP"/>
</dbReference>
<dbReference type="OrthoDB" id="4034597at2759"/>
<dbReference type="PANTHER" id="PTHR10044">
    <property type="entry name" value="INHIBITOR OF APOPTOSIS"/>
    <property type="match status" value="1"/>
</dbReference>
<dbReference type="PROSITE" id="PS01282">
    <property type="entry name" value="BIR_REPEAT_1"/>
    <property type="match status" value="1"/>
</dbReference>
<dbReference type="GO" id="GO:0005634">
    <property type="term" value="C:nucleus"/>
    <property type="evidence" value="ECO:0007669"/>
    <property type="project" value="TreeGrafter"/>
</dbReference>
<gene>
    <name evidence="1" type="ORF">EGW08_009572</name>
</gene>
<dbReference type="InterPro" id="IPR001370">
    <property type="entry name" value="BIR_rpt"/>
</dbReference>
<dbReference type="GO" id="GO:0043066">
    <property type="term" value="P:negative regulation of apoptotic process"/>
    <property type="evidence" value="ECO:0007669"/>
    <property type="project" value="TreeGrafter"/>
</dbReference>
<dbReference type="AlphaFoldDB" id="A0A3S1B903"/>
<proteinExistence type="predicted"/>
<evidence type="ECO:0000313" key="2">
    <source>
        <dbReference type="Proteomes" id="UP000271974"/>
    </source>
</evidence>
<keyword evidence="2" id="KW-1185">Reference proteome</keyword>
<dbReference type="Proteomes" id="UP000271974">
    <property type="component" value="Unassembled WGS sequence"/>
</dbReference>
<dbReference type="EMBL" id="RQTK01000276">
    <property type="protein sequence ID" value="RUS82669.1"/>
    <property type="molecule type" value="Genomic_DNA"/>
</dbReference>
<dbReference type="PANTHER" id="PTHR10044:SF139">
    <property type="entry name" value="DEATH-ASSOCIATED INHIBITOR OF APOPTOSIS 2"/>
    <property type="match status" value="1"/>
</dbReference>
<comment type="caution">
    <text evidence="1">The sequence shown here is derived from an EMBL/GenBank/DDBJ whole genome shotgun (WGS) entry which is preliminary data.</text>
</comment>
<dbReference type="GO" id="GO:0005737">
    <property type="term" value="C:cytoplasm"/>
    <property type="evidence" value="ECO:0007669"/>
    <property type="project" value="TreeGrafter"/>
</dbReference>
<dbReference type="GO" id="GO:0043027">
    <property type="term" value="F:cysteine-type endopeptidase inhibitor activity involved in apoptotic process"/>
    <property type="evidence" value="ECO:0007669"/>
    <property type="project" value="TreeGrafter"/>
</dbReference>